<reference evidence="2" key="1">
    <citation type="journal article" date="2018" name="DNA Res.">
        <title>Multiple hybrid de novo genome assembly of finger millet, an orphan allotetraploid crop.</title>
        <authorList>
            <person name="Hatakeyama M."/>
            <person name="Aluri S."/>
            <person name="Balachadran M.T."/>
            <person name="Sivarajan S.R."/>
            <person name="Patrignani A."/>
            <person name="Gruter S."/>
            <person name="Poveda L."/>
            <person name="Shimizu-Inatsugi R."/>
            <person name="Baeten J."/>
            <person name="Francoijs K.J."/>
            <person name="Nataraja K.N."/>
            <person name="Reddy Y.A.N."/>
            <person name="Phadnis S."/>
            <person name="Ravikumar R.L."/>
            <person name="Schlapbach R."/>
            <person name="Sreeman S.M."/>
            <person name="Shimizu K.K."/>
        </authorList>
    </citation>
    <scope>NUCLEOTIDE SEQUENCE</scope>
</reference>
<evidence type="ECO:0000313" key="2">
    <source>
        <dbReference type="EMBL" id="GJN13912.1"/>
    </source>
</evidence>
<accession>A0AAV5DU08</accession>
<comment type="caution">
    <text evidence="2">The sequence shown here is derived from an EMBL/GenBank/DDBJ whole genome shotgun (WGS) entry which is preliminary data.</text>
</comment>
<evidence type="ECO:0000256" key="1">
    <source>
        <dbReference type="SAM" id="MobiDB-lite"/>
    </source>
</evidence>
<keyword evidence="3" id="KW-1185">Reference proteome</keyword>
<evidence type="ECO:0000313" key="3">
    <source>
        <dbReference type="Proteomes" id="UP001054889"/>
    </source>
</evidence>
<dbReference type="Proteomes" id="UP001054889">
    <property type="component" value="Unassembled WGS sequence"/>
</dbReference>
<dbReference type="AlphaFoldDB" id="A0AAV5DU08"/>
<gene>
    <name evidence="2" type="primary">gb00668</name>
    <name evidence="2" type="ORF">PR202_gb00668</name>
</gene>
<feature type="region of interest" description="Disordered" evidence="1">
    <location>
        <begin position="80"/>
        <end position="105"/>
    </location>
</feature>
<sequence length="260" mass="27405">MDPRTSPFIVFVVPVQRGLRSFRGGIRRNFGGRPFGRLGCRQFGRPIYQSGGRRFRPFRGPPGHARQSVFRRLGIAGDVHGNRQGSPALSNTTSSTSSASSASLVPSTPQYINSIVHNIDLDPQPLPMADPGEGASSGVVRLPTSTPPTEGPSRRLVFHIRRQGGLPDGIAFVEPPSGEVPDLNRPAAVAGPGPQAGPPPTMAARSGVPPFYTDSPTISSGAPTGPPPSALPTPTLLLNNRRSIRRGTWSPVALGFSSTN</sequence>
<dbReference type="EMBL" id="BQKI01000071">
    <property type="protein sequence ID" value="GJN13912.1"/>
    <property type="molecule type" value="Genomic_DNA"/>
</dbReference>
<organism evidence="2 3">
    <name type="scientific">Eleusine coracana subsp. coracana</name>
    <dbReference type="NCBI Taxonomy" id="191504"/>
    <lineage>
        <taxon>Eukaryota</taxon>
        <taxon>Viridiplantae</taxon>
        <taxon>Streptophyta</taxon>
        <taxon>Embryophyta</taxon>
        <taxon>Tracheophyta</taxon>
        <taxon>Spermatophyta</taxon>
        <taxon>Magnoliopsida</taxon>
        <taxon>Liliopsida</taxon>
        <taxon>Poales</taxon>
        <taxon>Poaceae</taxon>
        <taxon>PACMAD clade</taxon>
        <taxon>Chloridoideae</taxon>
        <taxon>Cynodonteae</taxon>
        <taxon>Eleusininae</taxon>
        <taxon>Eleusine</taxon>
    </lineage>
</organism>
<feature type="region of interest" description="Disordered" evidence="1">
    <location>
        <begin position="208"/>
        <end position="234"/>
    </location>
</feature>
<feature type="compositionally biased region" description="Low complexity" evidence="1">
    <location>
        <begin position="86"/>
        <end position="105"/>
    </location>
</feature>
<proteinExistence type="predicted"/>
<name>A0AAV5DU08_ELECO</name>
<protein>
    <submittedName>
        <fullName evidence="2">Uncharacterized protein</fullName>
    </submittedName>
</protein>
<reference evidence="2" key="2">
    <citation type="submission" date="2021-12" db="EMBL/GenBank/DDBJ databases">
        <title>Resequencing data analysis of finger millet.</title>
        <authorList>
            <person name="Hatakeyama M."/>
            <person name="Aluri S."/>
            <person name="Balachadran M.T."/>
            <person name="Sivarajan S.R."/>
            <person name="Poveda L."/>
            <person name="Shimizu-Inatsugi R."/>
            <person name="Schlapbach R."/>
            <person name="Sreeman S.M."/>
            <person name="Shimizu K.K."/>
        </authorList>
    </citation>
    <scope>NUCLEOTIDE SEQUENCE</scope>
</reference>